<organism evidence="2 3">
    <name type="scientific">Lactococcus lactis</name>
    <dbReference type="NCBI Taxonomy" id="1358"/>
    <lineage>
        <taxon>Bacteria</taxon>
        <taxon>Bacillati</taxon>
        <taxon>Bacillota</taxon>
        <taxon>Bacilli</taxon>
        <taxon>Lactobacillales</taxon>
        <taxon>Streptococcaceae</taxon>
        <taxon>Lactococcus</taxon>
    </lineage>
</organism>
<dbReference type="AlphaFoldDB" id="A0A9X4NND8"/>
<evidence type="ECO:0000313" key="2">
    <source>
        <dbReference type="EMBL" id="MDG4985188.1"/>
    </source>
</evidence>
<reference evidence="2" key="2">
    <citation type="journal article" date="2023" name="Food Microbiol.">
        <title>Evaluation of the fermentation potential of lactic acid bacteria isolated from herbs, fruits and vegetables as starter cultures in nut-based milk alternatives.</title>
        <authorList>
            <person name="Huang W."/>
            <person name="Dong A."/>
            <person name="Pham H.T."/>
            <person name="Zhou C."/>
            <person name="Huo Z."/>
            <person name="Watjen A.P."/>
            <person name="Prakash S."/>
            <person name="Bang-Berthelsen C.H."/>
            <person name="Turner M.S."/>
        </authorList>
    </citation>
    <scope>NUCLEOTIDE SEQUENCE</scope>
    <source>
        <strain evidence="2">3</strain>
    </source>
</reference>
<evidence type="ECO:0000313" key="3">
    <source>
        <dbReference type="Proteomes" id="UP001152614"/>
    </source>
</evidence>
<gene>
    <name evidence="2" type="ORF">OGZ51_13670</name>
</gene>
<dbReference type="EMBL" id="JAOWLY010000026">
    <property type="protein sequence ID" value="MDG4985188.1"/>
    <property type="molecule type" value="Genomic_DNA"/>
</dbReference>
<feature type="transmembrane region" description="Helical" evidence="1">
    <location>
        <begin position="83"/>
        <end position="105"/>
    </location>
</feature>
<accession>A0A9X4NND8</accession>
<keyword evidence="1" id="KW-0472">Membrane</keyword>
<evidence type="ECO:0000256" key="1">
    <source>
        <dbReference type="SAM" id="Phobius"/>
    </source>
</evidence>
<dbReference type="Proteomes" id="UP001152614">
    <property type="component" value="Unassembled WGS sequence"/>
</dbReference>
<keyword evidence="1" id="KW-1133">Transmembrane helix</keyword>
<protein>
    <submittedName>
        <fullName evidence="2">Uncharacterized protein</fullName>
    </submittedName>
</protein>
<sequence>MTTTTRIFGDALRNFGQEKPFKIIVSNLNTGSHQNVGHLEKGELVSPLDFIENLRRDNHLSEDEAYLAVAELPTREKNVFSNAAYVFTVFAAAVVAAAVVVEVLGSDRETINFYKKLNSSFLKQLSDEAMRQGGVTYFKQVMEVYSEKVKQYNGLNNVNV</sequence>
<comment type="caution">
    <text evidence="2">The sequence shown here is derived from an EMBL/GenBank/DDBJ whole genome shotgun (WGS) entry which is preliminary data.</text>
</comment>
<keyword evidence="1" id="KW-0812">Transmembrane</keyword>
<dbReference type="RefSeq" id="WP_278229500.1">
    <property type="nucleotide sequence ID" value="NZ_JAOWLY010000026.1"/>
</dbReference>
<name>A0A9X4NND8_9LACT</name>
<reference evidence="2" key="1">
    <citation type="submission" date="2022-10" db="EMBL/GenBank/DDBJ databases">
        <authorList>
            <person name="Turner M.S."/>
            <person name="Huang W."/>
        </authorList>
    </citation>
    <scope>NUCLEOTIDE SEQUENCE</scope>
    <source>
        <strain evidence="2">3</strain>
    </source>
</reference>
<proteinExistence type="predicted"/>